<keyword evidence="7 8" id="KW-0472">Membrane</keyword>
<evidence type="ECO:0000259" key="11">
    <source>
        <dbReference type="PROSITE" id="PS50836"/>
    </source>
</evidence>
<feature type="transmembrane region" description="Helical" evidence="10">
    <location>
        <begin position="310"/>
        <end position="328"/>
    </location>
</feature>
<dbReference type="GO" id="GO:0016020">
    <property type="term" value="C:membrane"/>
    <property type="evidence" value="ECO:0007669"/>
    <property type="project" value="UniProtKB-SubCell"/>
</dbReference>
<feature type="domain" description="Cytochrome b561" evidence="12">
    <location>
        <begin position="202"/>
        <end position="400"/>
    </location>
</feature>
<proteinExistence type="predicted"/>
<feature type="binding site" description="axial binding residue" evidence="9">
    <location>
        <position position="344"/>
    </location>
    <ligand>
        <name>heme b</name>
        <dbReference type="ChEBI" id="CHEBI:60344"/>
        <label>1</label>
    </ligand>
    <ligandPart>
        <name>Fe</name>
        <dbReference type="ChEBI" id="CHEBI:18248"/>
    </ligandPart>
</feature>
<evidence type="ECO:0000256" key="8">
    <source>
        <dbReference type="PIRNR" id="PIRNR037471"/>
    </source>
</evidence>
<evidence type="ECO:0000256" key="7">
    <source>
        <dbReference type="ARBA" id="ARBA00023136"/>
    </source>
</evidence>
<dbReference type="AlphaFoldDB" id="A0AAN7LX71"/>
<keyword evidence="4" id="KW-0732">Signal</keyword>
<dbReference type="PANTHER" id="PTHR23130">
    <property type="entry name" value="CYTOCHROME B561 AND DOMON DOMAIN-CONTAINING PROTEIN"/>
    <property type="match status" value="1"/>
</dbReference>
<evidence type="ECO:0000256" key="9">
    <source>
        <dbReference type="PIRSR" id="PIRSR037471-1"/>
    </source>
</evidence>
<evidence type="ECO:0000256" key="3">
    <source>
        <dbReference type="ARBA" id="ARBA00022692"/>
    </source>
</evidence>
<evidence type="ECO:0000256" key="4">
    <source>
        <dbReference type="ARBA" id="ARBA00022729"/>
    </source>
</evidence>
<dbReference type="Gene3D" id="1.20.120.1770">
    <property type="match status" value="1"/>
</dbReference>
<feature type="binding site" description="axial binding residue" evidence="9">
    <location>
        <position position="308"/>
    </location>
    <ligand>
        <name>heme b</name>
        <dbReference type="ChEBI" id="CHEBI:60344"/>
        <label>1</label>
    </ligand>
    <ligandPart>
        <name>Fe</name>
        <dbReference type="ChEBI" id="CHEBI:18248"/>
    </ligandPart>
</feature>
<keyword evidence="6 10" id="KW-1133">Transmembrane helix</keyword>
<feature type="domain" description="DOMON" evidence="11">
    <location>
        <begin position="65"/>
        <end position="191"/>
    </location>
</feature>
<evidence type="ECO:0000256" key="1">
    <source>
        <dbReference type="ARBA" id="ARBA00004370"/>
    </source>
</evidence>
<feature type="transmembrane region" description="Helical" evidence="10">
    <location>
        <begin position="280"/>
        <end position="298"/>
    </location>
</feature>
<dbReference type="PROSITE" id="PS50836">
    <property type="entry name" value="DOMON"/>
    <property type="match status" value="1"/>
</dbReference>
<dbReference type="PIRSF" id="PIRSF037471">
    <property type="entry name" value="UCP037471"/>
    <property type="match status" value="1"/>
</dbReference>
<keyword evidence="9" id="KW-0408">Iron</keyword>
<keyword evidence="2 8" id="KW-0813">Transport</keyword>
<feature type="binding site" description="axial binding residue" evidence="9">
    <location>
        <position position="238"/>
    </location>
    <ligand>
        <name>heme b</name>
        <dbReference type="ChEBI" id="CHEBI:60344"/>
        <label>1</label>
    </ligand>
    <ligandPart>
        <name>Fe</name>
        <dbReference type="ChEBI" id="CHEBI:18248"/>
    </ligandPart>
</feature>
<dbReference type="GO" id="GO:0046872">
    <property type="term" value="F:metal ion binding"/>
    <property type="evidence" value="ECO:0007669"/>
    <property type="project" value="UniProtKB-KW"/>
</dbReference>
<feature type="transmembrane region" description="Helical" evidence="10">
    <location>
        <begin position="6"/>
        <end position="27"/>
    </location>
</feature>
<dbReference type="InterPro" id="IPR045265">
    <property type="entry name" value="AIR12_DOMON"/>
</dbReference>
<dbReference type="InterPro" id="IPR005018">
    <property type="entry name" value="DOMON_domain"/>
</dbReference>
<evidence type="ECO:0000256" key="2">
    <source>
        <dbReference type="ARBA" id="ARBA00022448"/>
    </source>
</evidence>
<keyword evidence="5 8" id="KW-0249">Electron transport</keyword>
<feature type="transmembrane region" description="Helical" evidence="10">
    <location>
        <begin position="240"/>
        <end position="260"/>
    </location>
</feature>
<dbReference type="CDD" id="cd08760">
    <property type="entry name" value="Cyt_b561_FRRS1_like"/>
    <property type="match status" value="1"/>
</dbReference>
<feature type="transmembrane region" description="Helical" evidence="10">
    <location>
        <begin position="372"/>
        <end position="391"/>
    </location>
</feature>
<dbReference type="PROSITE" id="PS50939">
    <property type="entry name" value="CYTOCHROME_B561"/>
    <property type="match status" value="1"/>
</dbReference>
<organism evidence="13 14">
    <name type="scientific">Trapa natans</name>
    <name type="common">Water chestnut</name>
    <dbReference type="NCBI Taxonomy" id="22666"/>
    <lineage>
        <taxon>Eukaryota</taxon>
        <taxon>Viridiplantae</taxon>
        <taxon>Streptophyta</taxon>
        <taxon>Embryophyta</taxon>
        <taxon>Tracheophyta</taxon>
        <taxon>Spermatophyta</taxon>
        <taxon>Magnoliopsida</taxon>
        <taxon>eudicotyledons</taxon>
        <taxon>Gunneridae</taxon>
        <taxon>Pentapetalae</taxon>
        <taxon>rosids</taxon>
        <taxon>malvids</taxon>
        <taxon>Myrtales</taxon>
        <taxon>Lythraceae</taxon>
        <taxon>Trapa</taxon>
    </lineage>
</organism>
<evidence type="ECO:0000313" key="14">
    <source>
        <dbReference type="Proteomes" id="UP001346149"/>
    </source>
</evidence>
<evidence type="ECO:0000256" key="10">
    <source>
        <dbReference type="SAM" id="Phobius"/>
    </source>
</evidence>
<dbReference type="Pfam" id="PF04526">
    <property type="entry name" value="DUF568"/>
    <property type="match status" value="1"/>
</dbReference>
<reference evidence="13 14" key="1">
    <citation type="journal article" date="2023" name="Hortic Res">
        <title>Pangenome of water caltrop reveals structural variations and asymmetric subgenome divergence after allopolyploidization.</title>
        <authorList>
            <person name="Zhang X."/>
            <person name="Chen Y."/>
            <person name="Wang L."/>
            <person name="Yuan Y."/>
            <person name="Fang M."/>
            <person name="Shi L."/>
            <person name="Lu R."/>
            <person name="Comes H.P."/>
            <person name="Ma Y."/>
            <person name="Chen Y."/>
            <person name="Huang G."/>
            <person name="Zhou Y."/>
            <person name="Zheng Z."/>
            <person name="Qiu Y."/>
        </authorList>
    </citation>
    <scope>NUCLEOTIDE SEQUENCE [LARGE SCALE GENOMIC DNA]</scope>
    <source>
        <strain evidence="13">F231</strain>
    </source>
</reference>
<gene>
    <name evidence="13" type="ORF">SAY86_010874</name>
</gene>
<keyword evidence="14" id="KW-1185">Reference proteome</keyword>
<evidence type="ECO:0000256" key="6">
    <source>
        <dbReference type="ARBA" id="ARBA00022989"/>
    </source>
</evidence>
<evidence type="ECO:0000313" key="13">
    <source>
        <dbReference type="EMBL" id="KAK4787041.1"/>
    </source>
</evidence>
<dbReference type="InterPro" id="IPR017214">
    <property type="entry name" value="UCP037471"/>
</dbReference>
<dbReference type="Proteomes" id="UP001346149">
    <property type="component" value="Unassembled WGS sequence"/>
</dbReference>
<comment type="caution">
    <text evidence="13">The sequence shown here is derived from an EMBL/GenBank/DDBJ whole genome shotgun (WGS) entry which is preliminary data.</text>
</comment>
<comment type="subcellular location">
    <subcellularLocation>
        <location evidence="1">Membrane</location>
    </subcellularLocation>
</comment>
<feature type="binding site" description="axial binding residue" evidence="9">
    <location>
        <position position="275"/>
    </location>
    <ligand>
        <name>heme b</name>
        <dbReference type="ChEBI" id="CHEBI:60344"/>
        <label>1</label>
    </ligand>
    <ligandPart>
        <name>Fe</name>
        <dbReference type="ChEBI" id="CHEBI:18248"/>
    </ligandPart>
</feature>
<keyword evidence="9" id="KW-0479">Metal-binding</keyword>
<dbReference type="InterPro" id="IPR006593">
    <property type="entry name" value="Cyt_b561/ferric_Rdtase_TM"/>
</dbReference>
<dbReference type="EMBL" id="JAXQNO010000012">
    <property type="protein sequence ID" value="KAK4787041.1"/>
    <property type="molecule type" value="Genomic_DNA"/>
</dbReference>
<protein>
    <recommendedName>
        <fullName evidence="8">Cytochrome b561 and DOMON domain-containing protein</fullName>
    </recommendedName>
</protein>
<evidence type="ECO:0000259" key="12">
    <source>
        <dbReference type="PROSITE" id="PS50939"/>
    </source>
</evidence>
<evidence type="ECO:0000256" key="5">
    <source>
        <dbReference type="ARBA" id="ARBA00022982"/>
    </source>
</evidence>
<keyword evidence="3 10" id="KW-0812">Transmembrane</keyword>
<dbReference type="SMART" id="SM00665">
    <property type="entry name" value="B561"/>
    <property type="match status" value="1"/>
</dbReference>
<name>A0AAN7LX71_TRANT</name>
<feature type="transmembrane region" description="Helical" evidence="10">
    <location>
        <begin position="340"/>
        <end position="360"/>
    </location>
</feature>
<accession>A0AAN7LX71</accession>
<sequence>MGGRITTGALAISASYGAVVVMLLLTLPRPSEGYGDGGRGHCSMAFRMKAIGRNITHCRLLRRVVQIQLGWETSRFNSQWTQIDVMFSAKLRSDIGWLAWGVNPLPQPQMVGTRAIIGIRLPNGSQSVGTYNVTSDTKKGCQLLPSALDIEVPHKTLDYDQREDTFVISAKVVVPNSKYNISRLNHVWEVGYEAVGVEPKMHPKVLQDFNSAEALNFLTDEEEDAAYKNHQAYLRKVHGILNIVGWGTVLPVGVIIARYWRGHSSCFKDWWYYSHISCQIAGYSIGTAGWTTGLILGHQSRYFTFHIHRLLAIVIFTFTTLQILALRLKPDVNDEYRKYWNMYHSILGYGLLAVIILNIFHGIKILKPDNAVWRWVYIGILVGLSTVALPLEGYTWFKFKRSNDKGRDPKTDDWRSVPVVG</sequence>
<comment type="cofactor">
    <cofactor evidence="8">
        <name>heme b</name>
        <dbReference type="ChEBI" id="CHEBI:60344"/>
    </cofactor>
    <text evidence="8">Binds 2 heme b groups non-covalently.</text>
</comment>
<dbReference type="PANTHER" id="PTHR23130:SF175">
    <property type="entry name" value="CYTOCHROME B561 AND DOMON DOMAIN-CONTAINING PROTEIN"/>
    <property type="match status" value="1"/>
</dbReference>